<dbReference type="STRING" id="990268.JCM19235_6007"/>
<dbReference type="AlphaFoldDB" id="A0A090RSE9"/>
<keyword evidence="1" id="KW-0732">Signal</keyword>
<evidence type="ECO:0000313" key="3">
    <source>
        <dbReference type="Proteomes" id="UP000029228"/>
    </source>
</evidence>
<dbReference type="Pfam" id="PF10670">
    <property type="entry name" value="DUF4198"/>
    <property type="match status" value="1"/>
</dbReference>
<evidence type="ECO:0000256" key="1">
    <source>
        <dbReference type="SAM" id="SignalP"/>
    </source>
</evidence>
<reference evidence="2 3" key="1">
    <citation type="submission" date="2014-09" db="EMBL/GenBank/DDBJ databases">
        <title>Vibrio maritimus JCM 19235. (C45) whole genome shotgun sequence.</title>
        <authorList>
            <person name="Sawabe T."/>
            <person name="Meirelles P."/>
            <person name="Nakanishi M."/>
            <person name="Sayaka M."/>
            <person name="Hattori M."/>
            <person name="Ohkuma M."/>
        </authorList>
    </citation>
    <scope>NUCLEOTIDE SEQUENCE [LARGE SCALE GENOMIC DNA]</scope>
    <source>
        <strain evidence="3">JCM19235</strain>
    </source>
</reference>
<dbReference type="InterPro" id="IPR019613">
    <property type="entry name" value="DUF4198"/>
</dbReference>
<feature type="signal peptide" evidence="1">
    <location>
        <begin position="1"/>
        <end position="23"/>
    </location>
</feature>
<accession>A0A090RSE9</accession>
<proteinExistence type="predicted"/>
<organism evidence="2 3">
    <name type="scientific">Vibrio maritimus</name>
    <dbReference type="NCBI Taxonomy" id="990268"/>
    <lineage>
        <taxon>Bacteria</taxon>
        <taxon>Pseudomonadati</taxon>
        <taxon>Pseudomonadota</taxon>
        <taxon>Gammaproteobacteria</taxon>
        <taxon>Vibrionales</taxon>
        <taxon>Vibrionaceae</taxon>
        <taxon>Vibrio</taxon>
    </lineage>
</organism>
<name>A0A090RSE9_9VIBR</name>
<sequence>MKMKTLASSLIAAALLVPSITSAHPLWLLPSHFTVSKTEGDWVTVDVTASHGTFVFDKAAPATNAYIVMPDGSTQRPDHVLRGKRRSVFDFFFVDEGTHKIVNGFDASYWTTYKIGGRDTVRRLRGSKAEVASQIPEGAREVTTIRSERRSESYVTVMGPTTKAIEPKGKGFELYPVTHPADIVENEETTFQFFFNGEPLAGVESTITRDGTLYRPAQDEITVVSDSEGKVTFTLDQAGRYVLQTSSRTKLDNDPLADAHSTMLSVTFEAQLD</sequence>
<feature type="chain" id="PRO_5001863903" evidence="1">
    <location>
        <begin position="24"/>
        <end position="273"/>
    </location>
</feature>
<evidence type="ECO:0000313" key="2">
    <source>
        <dbReference type="EMBL" id="GAL17458.1"/>
    </source>
</evidence>
<comment type="caution">
    <text evidence="2">The sequence shown here is derived from an EMBL/GenBank/DDBJ whole genome shotgun (WGS) entry which is preliminary data.</text>
</comment>
<protein>
    <submittedName>
        <fullName evidence="2">Nikel transport family protein NikM</fullName>
    </submittedName>
</protein>
<keyword evidence="3" id="KW-1185">Reference proteome</keyword>
<dbReference type="Proteomes" id="UP000029228">
    <property type="component" value="Unassembled WGS sequence"/>
</dbReference>
<gene>
    <name evidence="2" type="ORF">JCM19235_6007</name>
</gene>
<dbReference type="EMBL" id="BBMR01000001">
    <property type="protein sequence ID" value="GAL17458.1"/>
    <property type="molecule type" value="Genomic_DNA"/>
</dbReference>
<reference evidence="2 3" key="2">
    <citation type="submission" date="2014-09" db="EMBL/GenBank/DDBJ databases">
        <authorList>
            <consortium name="NBRP consortium"/>
            <person name="Sawabe T."/>
            <person name="Meirelles P."/>
            <person name="Nakanishi M."/>
            <person name="Sayaka M."/>
            <person name="Hattori M."/>
            <person name="Ohkuma M."/>
        </authorList>
    </citation>
    <scope>NUCLEOTIDE SEQUENCE [LARGE SCALE GENOMIC DNA]</scope>
    <source>
        <strain evidence="3">JCM19235</strain>
    </source>
</reference>
<dbReference type="OrthoDB" id="5943at2"/>